<dbReference type="KEGG" id="gog:C1280_27540"/>
<keyword evidence="2" id="KW-1185">Reference proteome</keyword>
<dbReference type="Proteomes" id="UP000245802">
    <property type="component" value="Chromosome"/>
</dbReference>
<sequence>MAFEWEYPLFFVAREATTDVSLSVPNVTFHDIVTLSDPNKPSGVAVFTDRAAAEQFRDEYAAVSEVFELPTAGAFAVMLQQVRKIAQTVAFDPYRLGYQTQVAPIEDVLRGL</sequence>
<accession>A0A2Z3H9S6</accession>
<organism evidence="1 2">
    <name type="scientific">Gemmata obscuriglobus</name>
    <dbReference type="NCBI Taxonomy" id="114"/>
    <lineage>
        <taxon>Bacteria</taxon>
        <taxon>Pseudomonadati</taxon>
        <taxon>Planctomycetota</taxon>
        <taxon>Planctomycetia</taxon>
        <taxon>Gemmatales</taxon>
        <taxon>Gemmataceae</taxon>
        <taxon>Gemmata</taxon>
    </lineage>
</organism>
<gene>
    <name evidence="1" type="ORF">C1280_27540</name>
</gene>
<protein>
    <submittedName>
        <fullName evidence="1">Uncharacterized protein</fullName>
    </submittedName>
</protein>
<evidence type="ECO:0000313" key="2">
    <source>
        <dbReference type="Proteomes" id="UP000245802"/>
    </source>
</evidence>
<proteinExistence type="predicted"/>
<reference evidence="1 2" key="1">
    <citation type="submission" date="2018-01" db="EMBL/GenBank/DDBJ databases">
        <title>G. obscuriglobus.</title>
        <authorList>
            <person name="Franke J."/>
            <person name="Blomberg W."/>
            <person name="Selmecki A."/>
        </authorList>
    </citation>
    <scope>NUCLEOTIDE SEQUENCE [LARGE SCALE GENOMIC DNA]</scope>
    <source>
        <strain evidence="1 2">DSM 5831</strain>
    </source>
</reference>
<dbReference type="RefSeq" id="WP_010036137.1">
    <property type="nucleotide sequence ID" value="NZ_CP025958.1"/>
</dbReference>
<name>A0A2Z3H9S6_9BACT</name>
<dbReference type="AlphaFoldDB" id="A0A2Z3H9S6"/>
<evidence type="ECO:0000313" key="1">
    <source>
        <dbReference type="EMBL" id="AWM40376.1"/>
    </source>
</evidence>
<dbReference type="EMBL" id="CP025958">
    <property type="protein sequence ID" value="AWM40376.1"/>
    <property type="molecule type" value="Genomic_DNA"/>
</dbReference>